<dbReference type="EMBL" id="JAPDIA010000007">
    <property type="protein sequence ID" value="MDG0811187.1"/>
    <property type="molecule type" value="Genomic_DNA"/>
</dbReference>
<dbReference type="RefSeq" id="WP_277533672.1">
    <property type="nucleotide sequence ID" value="NZ_JAPDIA010000007.1"/>
</dbReference>
<gene>
    <name evidence="3" type="ORF">OMP40_18805</name>
</gene>
<feature type="compositionally biased region" description="Pro residues" evidence="1">
    <location>
        <begin position="97"/>
        <end position="107"/>
    </location>
</feature>
<reference evidence="3" key="1">
    <citation type="submission" date="2022-10" db="EMBL/GenBank/DDBJ databases">
        <title>Comparative genomic analysis of Cohnella hashimotonis sp. nov., isolated from the International Space Station.</title>
        <authorList>
            <person name="Simpson A."/>
            <person name="Venkateswaran K."/>
        </authorList>
    </citation>
    <scope>NUCLEOTIDE SEQUENCE</scope>
    <source>
        <strain evidence="3">DSM 28161</strain>
    </source>
</reference>
<organism evidence="3 4">
    <name type="scientific">Cohnella rhizosphaerae</name>
    <dbReference type="NCBI Taxonomy" id="1457232"/>
    <lineage>
        <taxon>Bacteria</taxon>
        <taxon>Bacillati</taxon>
        <taxon>Bacillota</taxon>
        <taxon>Bacilli</taxon>
        <taxon>Bacillales</taxon>
        <taxon>Paenibacillaceae</taxon>
        <taxon>Cohnella</taxon>
    </lineage>
</organism>
<evidence type="ECO:0000259" key="2">
    <source>
        <dbReference type="Pfam" id="PF12867"/>
    </source>
</evidence>
<evidence type="ECO:0000313" key="4">
    <source>
        <dbReference type="Proteomes" id="UP001153404"/>
    </source>
</evidence>
<evidence type="ECO:0000256" key="1">
    <source>
        <dbReference type="SAM" id="MobiDB-lite"/>
    </source>
</evidence>
<proteinExistence type="predicted"/>
<dbReference type="Pfam" id="PF12867">
    <property type="entry name" value="DinB_2"/>
    <property type="match status" value="1"/>
</dbReference>
<comment type="caution">
    <text evidence="3">The sequence shown here is derived from an EMBL/GenBank/DDBJ whole genome shotgun (WGS) entry which is preliminary data.</text>
</comment>
<protein>
    <submittedName>
        <fullName evidence="3">DinB family protein</fullName>
    </submittedName>
</protein>
<dbReference type="Proteomes" id="UP001153404">
    <property type="component" value="Unassembled WGS sequence"/>
</dbReference>
<dbReference type="AlphaFoldDB" id="A0A9X4KUL5"/>
<dbReference type="Gene3D" id="1.20.120.450">
    <property type="entry name" value="dinb family like domain"/>
    <property type="match status" value="2"/>
</dbReference>
<keyword evidence="4" id="KW-1185">Reference proteome</keyword>
<name>A0A9X4KUL5_9BACL</name>
<accession>A0A9X4KUL5</accession>
<dbReference type="InterPro" id="IPR024775">
    <property type="entry name" value="DinB-like"/>
</dbReference>
<feature type="domain" description="DinB-like" evidence="2">
    <location>
        <begin position="9"/>
        <end position="124"/>
    </location>
</feature>
<sequence length="198" mass="22469">MNTKETLRQFEETVNGYLRELEGFSLEQLLWKPAEDEWSLGQMHMHLIRSAQFMHLRNVGLCLTPNGAPAGSPTGKTEQGEAMFRTGSFPPERIQVPPSPQYTPPQPESKEQIVDGLRETVSRMTGIEPMVAAVFEPVARDDSEPGKDAAFELAQNTVAHPRLGGLNALEWFRLVEMHYRHHLLQKKRLVNAWRQARA</sequence>
<dbReference type="InterPro" id="IPR034660">
    <property type="entry name" value="DinB/YfiT-like"/>
</dbReference>
<feature type="region of interest" description="Disordered" evidence="1">
    <location>
        <begin position="89"/>
        <end position="109"/>
    </location>
</feature>
<evidence type="ECO:0000313" key="3">
    <source>
        <dbReference type="EMBL" id="MDG0811187.1"/>
    </source>
</evidence>
<dbReference type="SUPFAM" id="SSF109854">
    <property type="entry name" value="DinB/YfiT-like putative metalloenzymes"/>
    <property type="match status" value="1"/>
</dbReference>